<dbReference type="RefSeq" id="WP_120182054.1">
    <property type="nucleotide sequence ID" value="NZ_MBTA01000025.1"/>
</dbReference>
<comment type="caution">
    <text evidence="1">The sequence shown here is derived from an EMBL/GenBank/DDBJ whole genome shotgun (WGS) entry which is preliminary data.</text>
</comment>
<evidence type="ECO:0000313" key="2">
    <source>
        <dbReference type="Proteomes" id="UP000283433"/>
    </source>
</evidence>
<gene>
    <name evidence="1" type="ORF">BCY91_06525</name>
</gene>
<keyword evidence="2" id="KW-1185">Reference proteome</keyword>
<dbReference type="AlphaFoldDB" id="A0A419S5C1"/>
<sequence>MIGICKLYEEPCELKESHILLKFIIDYFKKTGSNYLRTVVDPNRRRQDGKKGYYLSERAELDFSKREKWFAEKIFNPFLEEKRRLFEYDENLYYFLISLLWRGLLSELENPDYVKEEYYGSLFEVEREWKDYLRGGATPVKFPDVNLFLTDSIRAHNINVTGLDYYFTRTLDFTIFASSDGSFVATYCKFLRFMVWSVIKDIQT</sequence>
<evidence type="ECO:0000313" key="1">
    <source>
        <dbReference type="EMBL" id="RKD15170.1"/>
    </source>
</evidence>
<protein>
    <submittedName>
        <fullName evidence="1">Uncharacterized protein</fullName>
    </submittedName>
</protein>
<reference evidence="1 2" key="1">
    <citation type="submission" date="2016-07" db="EMBL/GenBank/DDBJ databases">
        <title>Genome of Pelobium manganitolerans.</title>
        <authorList>
            <person name="Wu S."/>
            <person name="Wang G."/>
        </authorList>
    </citation>
    <scope>NUCLEOTIDE SEQUENCE [LARGE SCALE GENOMIC DNA]</scope>
    <source>
        <strain evidence="1 2">YS-25</strain>
    </source>
</reference>
<dbReference type="OrthoDB" id="5518417at2"/>
<name>A0A419S5C1_9SPHI</name>
<dbReference type="EMBL" id="MBTA01000025">
    <property type="protein sequence ID" value="RKD15170.1"/>
    <property type="molecule type" value="Genomic_DNA"/>
</dbReference>
<proteinExistence type="predicted"/>
<accession>A0A419S5C1</accession>
<organism evidence="1 2">
    <name type="scientific">Pelobium manganitolerans</name>
    <dbReference type="NCBI Taxonomy" id="1842495"/>
    <lineage>
        <taxon>Bacteria</taxon>
        <taxon>Pseudomonadati</taxon>
        <taxon>Bacteroidota</taxon>
        <taxon>Sphingobacteriia</taxon>
        <taxon>Sphingobacteriales</taxon>
        <taxon>Sphingobacteriaceae</taxon>
        <taxon>Pelobium</taxon>
    </lineage>
</organism>
<dbReference type="Proteomes" id="UP000283433">
    <property type="component" value="Unassembled WGS sequence"/>
</dbReference>